<protein>
    <submittedName>
        <fullName evidence="4">Enoyl LovC</fullName>
    </submittedName>
</protein>
<gene>
    <name evidence="4" type="ORF">AB675_2657</name>
</gene>
<dbReference type="InterPro" id="IPR020843">
    <property type="entry name" value="ER"/>
</dbReference>
<evidence type="ECO:0000313" key="4">
    <source>
        <dbReference type="EMBL" id="KPI44937.1"/>
    </source>
</evidence>
<organism evidence="4 5">
    <name type="scientific">Cyphellophora attinorum</name>
    <dbReference type="NCBI Taxonomy" id="1664694"/>
    <lineage>
        <taxon>Eukaryota</taxon>
        <taxon>Fungi</taxon>
        <taxon>Dikarya</taxon>
        <taxon>Ascomycota</taxon>
        <taxon>Pezizomycotina</taxon>
        <taxon>Eurotiomycetes</taxon>
        <taxon>Chaetothyriomycetidae</taxon>
        <taxon>Chaetothyriales</taxon>
        <taxon>Cyphellophoraceae</taxon>
        <taxon>Cyphellophora</taxon>
    </lineage>
</organism>
<evidence type="ECO:0000256" key="2">
    <source>
        <dbReference type="ARBA" id="ARBA00023002"/>
    </source>
</evidence>
<dbReference type="SUPFAM" id="SSF51735">
    <property type="entry name" value="NAD(P)-binding Rossmann-fold domains"/>
    <property type="match status" value="1"/>
</dbReference>
<dbReference type="AlphaFoldDB" id="A0A0N1HGR1"/>
<proteinExistence type="inferred from homology"/>
<dbReference type="InterPro" id="IPR011032">
    <property type="entry name" value="GroES-like_sf"/>
</dbReference>
<dbReference type="Gene3D" id="3.40.50.720">
    <property type="entry name" value="NAD(P)-binding Rossmann-like Domain"/>
    <property type="match status" value="1"/>
</dbReference>
<dbReference type="InterPro" id="IPR036291">
    <property type="entry name" value="NAD(P)-bd_dom_sf"/>
</dbReference>
<sequence>MKEVLVTGAPNEPLKTTIIDSPIPTPGPNQLVIRNVVVGTNPKDWKIPVVMSGKLPPMNTGDDVAGYVHALGEGVTEFHVGDRVAAFHEMMKPHGAFAEYTLAHAHTTFHLPPQTSFEEGATIPLAAMTAAVGLYARLGLPEPYAKVHAAREAAKAGVIVYGAASAVGAFVIKLLVKADVHPILAVAGNGIGFVEGLLDKGKGDVVVDYRKGDEEVVKGLKAAAKGDVLFAYDAVSEKGSYQNICQVLSQKGGAAITLVLPGKKYDEIPSSITQSVTTVGSVHGQPDDLALLGFAWYRLFGQGLREGWFSGHPHEVVAGGLGGVVEGLNNLKDGKASAVKYLYRVADTEGVSASKI</sequence>
<dbReference type="SMART" id="SM00829">
    <property type="entry name" value="PKS_ER"/>
    <property type="match status" value="1"/>
</dbReference>
<reference evidence="4 5" key="1">
    <citation type="submission" date="2015-06" db="EMBL/GenBank/DDBJ databases">
        <title>Draft genome of the ant-associated black yeast Phialophora attae CBS 131958.</title>
        <authorList>
            <person name="Moreno L.F."/>
            <person name="Stielow B.J."/>
            <person name="de Hoog S."/>
            <person name="Vicente V.A."/>
            <person name="Weiss V.A."/>
            <person name="de Vries M."/>
            <person name="Cruz L.M."/>
            <person name="Souza E.M."/>
        </authorList>
    </citation>
    <scope>NUCLEOTIDE SEQUENCE [LARGE SCALE GENOMIC DNA]</scope>
    <source>
        <strain evidence="4 5">CBS 131958</strain>
    </source>
</reference>
<comment type="similarity">
    <text evidence="1">Belongs to the zinc-containing alcohol dehydrogenase family.</text>
</comment>
<dbReference type="GO" id="GO:0016651">
    <property type="term" value="F:oxidoreductase activity, acting on NAD(P)H"/>
    <property type="evidence" value="ECO:0007669"/>
    <property type="project" value="InterPro"/>
</dbReference>
<keyword evidence="2" id="KW-0560">Oxidoreductase</keyword>
<dbReference type="InterPro" id="IPR013154">
    <property type="entry name" value="ADH-like_N"/>
</dbReference>
<dbReference type="OrthoDB" id="3233595at2759"/>
<dbReference type="EMBL" id="LFJN01000002">
    <property type="protein sequence ID" value="KPI44937.1"/>
    <property type="molecule type" value="Genomic_DNA"/>
</dbReference>
<comment type="caution">
    <text evidence="4">The sequence shown here is derived from an EMBL/GenBank/DDBJ whole genome shotgun (WGS) entry which is preliminary data.</text>
</comment>
<dbReference type="CDD" id="cd08249">
    <property type="entry name" value="enoyl_reductase_like"/>
    <property type="match status" value="1"/>
</dbReference>
<dbReference type="RefSeq" id="XP_018004900.1">
    <property type="nucleotide sequence ID" value="XM_018142647.1"/>
</dbReference>
<dbReference type="VEuPathDB" id="FungiDB:AB675_2657"/>
<dbReference type="PANTHER" id="PTHR45348">
    <property type="entry name" value="HYPOTHETICAL OXIDOREDUCTASE (EUROFUNG)"/>
    <property type="match status" value="1"/>
</dbReference>
<evidence type="ECO:0000256" key="1">
    <source>
        <dbReference type="ARBA" id="ARBA00008072"/>
    </source>
</evidence>
<dbReference type="Pfam" id="PF08240">
    <property type="entry name" value="ADH_N"/>
    <property type="match status" value="1"/>
</dbReference>
<dbReference type="PANTHER" id="PTHR45348:SF5">
    <property type="entry name" value="OXIDOREDUCTASE, PUTATIVE (AFU_ORTHOLOGUE AFUA_8G01420)-RELATED"/>
    <property type="match status" value="1"/>
</dbReference>
<name>A0A0N1HGR1_9EURO</name>
<keyword evidence="5" id="KW-1185">Reference proteome</keyword>
<dbReference type="SUPFAM" id="SSF50129">
    <property type="entry name" value="GroES-like"/>
    <property type="match status" value="1"/>
</dbReference>
<dbReference type="Proteomes" id="UP000038010">
    <property type="component" value="Unassembled WGS sequence"/>
</dbReference>
<accession>A0A0N1HGR1</accession>
<evidence type="ECO:0000259" key="3">
    <source>
        <dbReference type="SMART" id="SM00829"/>
    </source>
</evidence>
<dbReference type="InterPro" id="IPR047122">
    <property type="entry name" value="Trans-enoyl_RdTase-like"/>
</dbReference>
<dbReference type="Gene3D" id="3.90.180.10">
    <property type="entry name" value="Medium-chain alcohol dehydrogenases, catalytic domain"/>
    <property type="match status" value="1"/>
</dbReference>
<dbReference type="STRING" id="1664694.A0A0N1HGR1"/>
<evidence type="ECO:0000313" key="5">
    <source>
        <dbReference type="Proteomes" id="UP000038010"/>
    </source>
</evidence>
<feature type="domain" description="Enoyl reductase (ER)" evidence="3">
    <location>
        <begin position="9"/>
        <end position="229"/>
    </location>
</feature>
<dbReference type="GeneID" id="28734527"/>